<proteinExistence type="predicted"/>
<dbReference type="EMBL" id="CP039355">
    <property type="protein sequence ID" value="QCE14605.1"/>
    <property type="molecule type" value="Genomic_DNA"/>
</dbReference>
<organism evidence="1 2">
    <name type="scientific">Vigna unguiculata</name>
    <name type="common">Cowpea</name>
    <dbReference type="NCBI Taxonomy" id="3917"/>
    <lineage>
        <taxon>Eukaryota</taxon>
        <taxon>Viridiplantae</taxon>
        <taxon>Streptophyta</taxon>
        <taxon>Embryophyta</taxon>
        <taxon>Tracheophyta</taxon>
        <taxon>Spermatophyta</taxon>
        <taxon>Magnoliopsida</taxon>
        <taxon>eudicotyledons</taxon>
        <taxon>Gunneridae</taxon>
        <taxon>Pentapetalae</taxon>
        <taxon>rosids</taxon>
        <taxon>fabids</taxon>
        <taxon>Fabales</taxon>
        <taxon>Fabaceae</taxon>
        <taxon>Papilionoideae</taxon>
        <taxon>50 kb inversion clade</taxon>
        <taxon>NPAAA clade</taxon>
        <taxon>indigoferoid/millettioid clade</taxon>
        <taxon>Phaseoleae</taxon>
        <taxon>Vigna</taxon>
    </lineage>
</organism>
<evidence type="ECO:0000313" key="2">
    <source>
        <dbReference type="Proteomes" id="UP000501690"/>
    </source>
</evidence>
<keyword evidence="2" id="KW-1185">Reference proteome</keyword>
<dbReference type="Proteomes" id="UP000501690">
    <property type="component" value="Linkage Group LG11"/>
</dbReference>
<reference evidence="1 2" key="1">
    <citation type="submission" date="2019-04" db="EMBL/GenBank/DDBJ databases">
        <title>An improved genome assembly and genetic linkage map for asparagus bean, Vigna unguiculata ssp. sesquipedialis.</title>
        <authorList>
            <person name="Xia Q."/>
            <person name="Zhang R."/>
            <person name="Dong Y."/>
        </authorList>
    </citation>
    <scope>NUCLEOTIDE SEQUENCE [LARGE SCALE GENOMIC DNA]</scope>
    <source>
        <tissue evidence="1">Leaf</tissue>
    </source>
</reference>
<protein>
    <submittedName>
        <fullName evidence="1">Uncharacterized protein</fullName>
    </submittedName>
</protein>
<evidence type="ECO:0000313" key="1">
    <source>
        <dbReference type="EMBL" id="QCE14605.1"/>
    </source>
</evidence>
<dbReference type="AlphaFoldDB" id="A0A4D6NQP9"/>
<accession>A0A4D6NQP9</accession>
<name>A0A4D6NQP9_VIGUN</name>
<sequence>MVVRCGGDRTRKKKMRAVRAGGVLLARGGFRLGAVASSGWLRVGGGARRKWWRRGEACAICGGGENGGAAVAARMEDDGGGARSGWTREEDGVAIRGGRRGDGGGGGHGGWTERRKLGLGLWEMKMRTGQPSIGQLVSARIVATWRALVG</sequence>
<gene>
    <name evidence="1" type="ORF">DEO72_LG11g1608</name>
</gene>